<proteinExistence type="predicted"/>
<evidence type="ECO:0000256" key="5">
    <source>
        <dbReference type="SAM" id="Phobius"/>
    </source>
</evidence>
<keyword evidence="2 5" id="KW-0812">Transmembrane</keyword>
<evidence type="ECO:0000256" key="3">
    <source>
        <dbReference type="ARBA" id="ARBA00022989"/>
    </source>
</evidence>
<sequence length="127" mass="14078">MDEPTQVPVTPEEAELSSEIKQWAMFTHLAAFAAFLIPFGNIIGPLLVWQLKKDLGPYMDKNGKEAVNFQITIAIVALVCMMLLFVVVGAVLLPVLGLYWLILTVVAGVKANNGQAYRYPLTIRFLK</sequence>
<dbReference type="Proteomes" id="UP001294570">
    <property type="component" value="Unassembled WGS sequence"/>
</dbReference>
<evidence type="ECO:0000256" key="1">
    <source>
        <dbReference type="ARBA" id="ARBA00004141"/>
    </source>
</evidence>
<keyword evidence="4 5" id="KW-0472">Membrane</keyword>
<feature type="transmembrane region" description="Helical" evidence="5">
    <location>
        <begin position="25"/>
        <end position="48"/>
    </location>
</feature>
<evidence type="ECO:0000256" key="2">
    <source>
        <dbReference type="ARBA" id="ARBA00022692"/>
    </source>
</evidence>
<keyword evidence="7" id="KW-1185">Reference proteome</keyword>
<comment type="caution">
    <text evidence="6">The sequence shown here is derived from an EMBL/GenBank/DDBJ whole genome shotgun (WGS) entry which is preliminary data.</text>
</comment>
<evidence type="ECO:0000313" key="7">
    <source>
        <dbReference type="Proteomes" id="UP001294570"/>
    </source>
</evidence>
<name>A0ABU5GSN3_9GAMM</name>
<organism evidence="6 7">
    <name type="scientific">Denitrificimonas halotolerans</name>
    <dbReference type="NCBI Taxonomy" id="3098930"/>
    <lineage>
        <taxon>Bacteria</taxon>
        <taxon>Pseudomonadati</taxon>
        <taxon>Pseudomonadota</taxon>
        <taxon>Gammaproteobacteria</taxon>
        <taxon>Pseudomonadales</taxon>
        <taxon>Pseudomonadaceae</taxon>
        <taxon>Denitrificimonas</taxon>
    </lineage>
</organism>
<accession>A0ABU5GSN3</accession>
<gene>
    <name evidence="6" type="ORF">TOI97_09955</name>
</gene>
<dbReference type="InterPro" id="IPR019109">
    <property type="entry name" value="MamF_MmsF"/>
</dbReference>
<dbReference type="RefSeq" id="WP_321553970.1">
    <property type="nucleotide sequence ID" value="NZ_JAXIVU010000014.1"/>
</dbReference>
<feature type="transmembrane region" description="Helical" evidence="5">
    <location>
        <begin position="69"/>
        <end position="102"/>
    </location>
</feature>
<keyword evidence="3 5" id="KW-1133">Transmembrane helix</keyword>
<evidence type="ECO:0000256" key="4">
    <source>
        <dbReference type="ARBA" id="ARBA00023136"/>
    </source>
</evidence>
<reference evidence="6 7" key="1">
    <citation type="submission" date="2023-12" db="EMBL/GenBank/DDBJ databases">
        <title>Denitrificimonas halotolerans sp. nov.,a novel species isolated from landfill leachate.</title>
        <authorList>
            <person name="Wang S."/>
        </authorList>
    </citation>
    <scope>NUCLEOTIDE SEQUENCE [LARGE SCALE GENOMIC DNA]</scope>
    <source>
        <strain evidence="6 7">JX-1</strain>
    </source>
</reference>
<dbReference type="Pfam" id="PF09685">
    <property type="entry name" value="MamF_MmsF"/>
    <property type="match status" value="1"/>
</dbReference>
<evidence type="ECO:0000313" key="6">
    <source>
        <dbReference type="EMBL" id="MDY7219884.1"/>
    </source>
</evidence>
<protein>
    <submittedName>
        <fullName evidence="6">DUF4870 domain-containing protein</fullName>
    </submittedName>
</protein>
<dbReference type="EMBL" id="JAXIVU010000014">
    <property type="protein sequence ID" value="MDY7219884.1"/>
    <property type="molecule type" value="Genomic_DNA"/>
</dbReference>
<comment type="subcellular location">
    <subcellularLocation>
        <location evidence="1">Membrane</location>
        <topology evidence="1">Multi-pass membrane protein</topology>
    </subcellularLocation>
</comment>